<dbReference type="PANTHER" id="PTHR30055">
    <property type="entry name" value="HTH-TYPE TRANSCRIPTIONAL REGULATOR RUTR"/>
    <property type="match status" value="1"/>
</dbReference>
<sequence length="211" mass="23098">MSQVTDGSVNPHPNQPLDALTAPVTPAAVSRPDVLGTIGPVPNVATPKPPTQLSREQILDATEACLQELGYDGTTIRRIAKQLDCAVGSIYRYFDDKRALLAAVVQRRFEPVLERIEQGAPADASANLYAQIASDQPELYRLMFWLSSIGKATQDTTMPVVVQKIIESWTKQFNDQRAAESFWAQLHGAIMMGRRIDDLLPGTAISNPQQG</sequence>
<reference evidence="7 8" key="1">
    <citation type="submission" date="2020-08" db="EMBL/GenBank/DDBJ databases">
        <title>Genomic Encyclopedia of Type Strains, Phase IV (KMG-IV): sequencing the most valuable type-strain genomes for metagenomic binning, comparative biology and taxonomic classification.</title>
        <authorList>
            <person name="Goeker M."/>
        </authorList>
    </citation>
    <scope>NUCLEOTIDE SEQUENCE [LARGE SCALE GENOMIC DNA]</scope>
    <source>
        <strain evidence="7 8">DSM 103725</strain>
    </source>
</reference>
<evidence type="ECO:0000259" key="6">
    <source>
        <dbReference type="PROSITE" id="PS50977"/>
    </source>
</evidence>
<dbReference type="InterPro" id="IPR009057">
    <property type="entry name" value="Homeodomain-like_sf"/>
</dbReference>
<evidence type="ECO:0000256" key="1">
    <source>
        <dbReference type="ARBA" id="ARBA00023015"/>
    </source>
</evidence>
<evidence type="ECO:0000256" key="3">
    <source>
        <dbReference type="ARBA" id="ARBA00023163"/>
    </source>
</evidence>
<feature type="compositionally biased region" description="Polar residues" evidence="5">
    <location>
        <begin position="1"/>
        <end position="12"/>
    </location>
</feature>
<dbReference type="SUPFAM" id="SSF48498">
    <property type="entry name" value="Tetracyclin repressor-like, C-terminal domain"/>
    <property type="match status" value="1"/>
</dbReference>
<feature type="region of interest" description="Disordered" evidence="5">
    <location>
        <begin position="1"/>
        <end position="20"/>
    </location>
</feature>
<organism evidence="7 8">
    <name type="scientific">Algisphaera agarilytica</name>
    <dbReference type="NCBI Taxonomy" id="1385975"/>
    <lineage>
        <taxon>Bacteria</taxon>
        <taxon>Pseudomonadati</taxon>
        <taxon>Planctomycetota</taxon>
        <taxon>Phycisphaerae</taxon>
        <taxon>Phycisphaerales</taxon>
        <taxon>Phycisphaeraceae</taxon>
        <taxon>Algisphaera</taxon>
    </lineage>
</organism>
<evidence type="ECO:0000313" key="8">
    <source>
        <dbReference type="Proteomes" id="UP000541810"/>
    </source>
</evidence>
<feature type="DNA-binding region" description="H-T-H motif" evidence="4">
    <location>
        <begin position="75"/>
        <end position="94"/>
    </location>
</feature>
<dbReference type="InterPro" id="IPR001647">
    <property type="entry name" value="HTH_TetR"/>
</dbReference>
<protein>
    <submittedName>
        <fullName evidence="7">AcrR family transcriptional regulator</fullName>
    </submittedName>
</protein>
<accession>A0A7X0H930</accession>
<dbReference type="PRINTS" id="PR00455">
    <property type="entry name" value="HTHTETR"/>
</dbReference>
<keyword evidence="2 4" id="KW-0238">DNA-binding</keyword>
<gene>
    <name evidence="7" type="ORF">HNQ40_003338</name>
</gene>
<name>A0A7X0H930_9BACT</name>
<dbReference type="Gene3D" id="1.10.357.10">
    <property type="entry name" value="Tetracycline Repressor, domain 2"/>
    <property type="match status" value="1"/>
</dbReference>
<dbReference type="InterPro" id="IPR036271">
    <property type="entry name" value="Tet_transcr_reg_TetR-rel_C_sf"/>
</dbReference>
<dbReference type="Proteomes" id="UP000541810">
    <property type="component" value="Unassembled WGS sequence"/>
</dbReference>
<keyword evidence="3" id="KW-0804">Transcription</keyword>
<evidence type="ECO:0000256" key="5">
    <source>
        <dbReference type="SAM" id="MobiDB-lite"/>
    </source>
</evidence>
<dbReference type="EMBL" id="JACHGY010000001">
    <property type="protein sequence ID" value="MBB6431532.1"/>
    <property type="molecule type" value="Genomic_DNA"/>
</dbReference>
<evidence type="ECO:0000313" key="7">
    <source>
        <dbReference type="EMBL" id="MBB6431532.1"/>
    </source>
</evidence>
<dbReference type="PANTHER" id="PTHR30055:SF234">
    <property type="entry name" value="HTH-TYPE TRANSCRIPTIONAL REGULATOR BETI"/>
    <property type="match status" value="1"/>
</dbReference>
<dbReference type="GO" id="GO:0000976">
    <property type="term" value="F:transcription cis-regulatory region binding"/>
    <property type="evidence" value="ECO:0007669"/>
    <property type="project" value="TreeGrafter"/>
</dbReference>
<evidence type="ECO:0000256" key="4">
    <source>
        <dbReference type="PROSITE-ProRule" id="PRU00335"/>
    </source>
</evidence>
<dbReference type="AlphaFoldDB" id="A0A7X0H930"/>
<dbReference type="RefSeq" id="WP_184678993.1">
    <property type="nucleotide sequence ID" value="NZ_JACHGY010000001.1"/>
</dbReference>
<proteinExistence type="predicted"/>
<keyword evidence="8" id="KW-1185">Reference proteome</keyword>
<evidence type="ECO:0000256" key="2">
    <source>
        <dbReference type="ARBA" id="ARBA00023125"/>
    </source>
</evidence>
<comment type="caution">
    <text evidence="7">The sequence shown here is derived from an EMBL/GenBank/DDBJ whole genome shotgun (WGS) entry which is preliminary data.</text>
</comment>
<keyword evidence="1" id="KW-0805">Transcription regulation</keyword>
<dbReference type="GO" id="GO:0003700">
    <property type="term" value="F:DNA-binding transcription factor activity"/>
    <property type="evidence" value="ECO:0007669"/>
    <property type="project" value="TreeGrafter"/>
</dbReference>
<dbReference type="SUPFAM" id="SSF46689">
    <property type="entry name" value="Homeodomain-like"/>
    <property type="match status" value="1"/>
</dbReference>
<dbReference type="PROSITE" id="PS50977">
    <property type="entry name" value="HTH_TETR_2"/>
    <property type="match status" value="1"/>
</dbReference>
<dbReference type="Pfam" id="PF00440">
    <property type="entry name" value="TetR_N"/>
    <property type="match status" value="1"/>
</dbReference>
<feature type="domain" description="HTH tetR-type" evidence="6">
    <location>
        <begin position="52"/>
        <end position="112"/>
    </location>
</feature>
<dbReference type="InterPro" id="IPR050109">
    <property type="entry name" value="HTH-type_TetR-like_transc_reg"/>
</dbReference>